<accession>A0ABN4VQ57</accession>
<feature type="domain" description="AB hydrolase-1" evidence="1">
    <location>
        <begin position="53"/>
        <end position="291"/>
    </location>
</feature>
<sequence length="317" mass="33422">MVADNVSNDLTNRRPAAGTGAAMAAEVSFEVASPHGPRTATLSYARSGAGEPLLLLHGIGHHRQAWDPVVDILAAEYDVIALDLPGFGASPSLPDGLRHDLPTVVPALGALCRALGVERPHVAGNSLGGLLALEMGRRGLVRTVTALSPGGFWTPAERRYAFGTLLAMRHGARLLPVPAIERLARSAAGRTALTSTIYARPWRRSPEAVVAETLALRDATSFEATLESGRDLPMGEDVAGLPVTVAWGDRDRLLLPRQGVRAKRAIPGARLVRLGGCGHVPMSDDPALVARVILDTCRAGGARGQELDHARVESTSR</sequence>
<dbReference type="InterPro" id="IPR000073">
    <property type="entry name" value="AB_hydrolase_1"/>
</dbReference>
<dbReference type="EMBL" id="CP015588">
    <property type="protein sequence ID" value="APY89691.1"/>
    <property type="molecule type" value="Genomic_DNA"/>
</dbReference>
<dbReference type="Gene3D" id="3.40.50.1820">
    <property type="entry name" value="alpha/beta hydrolase"/>
    <property type="match status" value="1"/>
</dbReference>
<dbReference type="SUPFAM" id="SSF53474">
    <property type="entry name" value="alpha/beta-Hydrolases"/>
    <property type="match status" value="1"/>
</dbReference>
<evidence type="ECO:0000259" key="1">
    <source>
        <dbReference type="Pfam" id="PF12697"/>
    </source>
</evidence>
<evidence type="ECO:0000313" key="2">
    <source>
        <dbReference type="EMBL" id="APY89691.1"/>
    </source>
</evidence>
<keyword evidence="2" id="KW-0378">Hydrolase</keyword>
<dbReference type="PANTHER" id="PTHR46438">
    <property type="entry name" value="ALPHA/BETA-HYDROLASES SUPERFAMILY PROTEIN"/>
    <property type="match status" value="1"/>
</dbReference>
<gene>
    <name evidence="2" type="ORF">A7J05_31950</name>
</gene>
<dbReference type="GO" id="GO:0016787">
    <property type="term" value="F:hydrolase activity"/>
    <property type="evidence" value="ECO:0007669"/>
    <property type="project" value="UniProtKB-KW"/>
</dbReference>
<reference evidence="2 3" key="1">
    <citation type="submission" date="2016-05" db="EMBL/GenBank/DDBJ databases">
        <authorList>
            <person name="Gu J."/>
        </authorList>
    </citation>
    <scope>NUCLEOTIDE SEQUENCE [LARGE SCALE GENOMIC DNA]</scope>
    <source>
        <strain evidence="2 3">ACCC40021</strain>
    </source>
</reference>
<dbReference type="InterPro" id="IPR029058">
    <property type="entry name" value="AB_hydrolase_fold"/>
</dbReference>
<dbReference type="PANTHER" id="PTHR46438:SF11">
    <property type="entry name" value="LIPASE-RELATED"/>
    <property type="match status" value="1"/>
</dbReference>
<organism evidence="2 3">
    <name type="scientific">Streptomyces alfalfae</name>
    <dbReference type="NCBI Taxonomy" id="1642299"/>
    <lineage>
        <taxon>Bacteria</taxon>
        <taxon>Bacillati</taxon>
        <taxon>Actinomycetota</taxon>
        <taxon>Actinomycetes</taxon>
        <taxon>Kitasatosporales</taxon>
        <taxon>Streptomycetaceae</taxon>
        <taxon>Streptomyces</taxon>
    </lineage>
</organism>
<dbReference type="Proteomes" id="UP000187191">
    <property type="component" value="Chromosome"/>
</dbReference>
<evidence type="ECO:0000313" key="3">
    <source>
        <dbReference type="Proteomes" id="UP000187191"/>
    </source>
</evidence>
<dbReference type="PRINTS" id="PR00111">
    <property type="entry name" value="ABHYDROLASE"/>
</dbReference>
<keyword evidence="3" id="KW-1185">Reference proteome</keyword>
<dbReference type="Pfam" id="PF12697">
    <property type="entry name" value="Abhydrolase_6"/>
    <property type="match status" value="1"/>
</dbReference>
<proteinExistence type="predicted"/>
<protein>
    <submittedName>
        <fullName evidence="2">Alpha/beta hydrolase</fullName>
    </submittedName>
</protein>
<name>A0ABN4VQ57_9ACTN</name>